<dbReference type="SUPFAM" id="SSF55781">
    <property type="entry name" value="GAF domain-like"/>
    <property type="match status" value="1"/>
</dbReference>
<dbReference type="SUPFAM" id="SSF81606">
    <property type="entry name" value="PP2C-like"/>
    <property type="match status" value="1"/>
</dbReference>
<dbReference type="Gene3D" id="3.60.40.10">
    <property type="entry name" value="PPM-type phosphatase domain"/>
    <property type="match status" value="1"/>
</dbReference>
<evidence type="ECO:0000259" key="3">
    <source>
        <dbReference type="SMART" id="SM00331"/>
    </source>
</evidence>
<dbReference type="PANTHER" id="PTHR43156:SF2">
    <property type="entry name" value="STAGE II SPORULATION PROTEIN E"/>
    <property type="match status" value="1"/>
</dbReference>
<dbReference type="RefSeq" id="WP_050363877.1">
    <property type="nucleotide sequence ID" value="NZ_CP134822.1"/>
</dbReference>
<proteinExistence type="predicted"/>
<gene>
    <name evidence="4" type="ORF">SFRA_021750</name>
</gene>
<evidence type="ECO:0000256" key="1">
    <source>
        <dbReference type="ARBA" id="ARBA00022801"/>
    </source>
</evidence>
<dbReference type="SMART" id="SM00331">
    <property type="entry name" value="PP2C_SIG"/>
    <property type="match status" value="1"/>
</dbReference>
<evidence type="ECO:0000256" key="2">
    <source>
        <dbReference type="SAM" id="MobiDB-lite"/>
    </source>
</evidence>
<comment type="caution">
    <text evidence="4">The sequence shown here is derived from an EMBL/GenBank/DDBJ whole genome shotgun (WGS) entry which is preliminary data.</text>
</comment>
<feature type="region of interest" description="Disordered" evidence="2">
    <location>
        <begin position="217"/>
        <end position="270"/>
    </location>
</feature>
<reference evidence="4 5" key="1">
    <citation type="journal article" date="2014" name="Genome Announc.">
        <title>Draft Genome Sequence of Streptomyces fradiae ATCC 19609, a Strain Highly Sensitive to Antibiotics.</title>
        <authorList>
            <person name="Bekker O.B."/>
            <person name="Klimina K.M."/>
            <person name="Vatlin A.A."/>
            <person name="Zakharevich N.V."/>
            <person name="Kasianov A.S."/>
            <person name="Danilenko V.N."/>
        </authorList>
    </citation>
    <scope>NUCLEOTIDE SEQUENCE [LARGE SCALE GENOMIC DNA]</scope>
    <source>
        <strain evidence="4 5">ATCC 19609</strain>
    </source>
</reference>
<keyword evidence="5" id="KW-1185">Reference proteome</keyword>
<dbReference type="InterPro" id="IPR052016">
    <property type="entry name" value="Bact_Sigma-Reg"/>
</dbReference>
<sequence>MSLDLFRAITKLLPHPVLLATAGGRILAVNTAATRLVPELRAGADLFALADENTDGLRGHLGHWLRSGDPLPGSLKIKDSRGELIPFRCHGARATWWTGPEPAIQLHLTRLDHTDQFVALSQQVRALNKEMAFRRAAEAEREHLLVAEQTGRIRLNRLYRLTAALAAAATPAAVVEAVHDTAPAALGARSVGLALHSERLVPSLGPADSLRAAAGDSWTDLDHGHAPTVPEQAPGPDATTGRAGRADGVASADGAHSADTAGREAAPGSPARVLRLPLEADGLSLGELTIDHDGGPPPDEAHVTAIAQQIAQALRRAGLYEHEHRLAERLQRSLLPVLPVIDGLDVAGRYAPGSDLVDVGGDWYDIHVLDGDHIGLTIGDVAGHGLSEATAMGQISAALRGIVLRHGRRPGAVLAELDHFLRAYHPGRMATACYLVLHRPSGTLHYARAGHLPPLLIHADGSSSFLDRALAPPLGMVNDVAYTESEARIAAGETLLLFTDGLVERRGEILDAGLDRLTGLARRTAGLSADELCEVFLHHQPSADKPDDCALLALRTTRPEA</sequence>
<dbReference type="AlphaFoldDB" id="A0A3R7ENW7"/>
<dbReference type="EMBL" id="JNAD02000011">
    <property type="protein sequence ID" value="RKM93139.1"/>
    <property type="molecule type" value="Genomic_DNA"/>
</dbReference>
<protein>
    <recommendedName>
        <fullName evidence="3">PPM-type phosphatase domain-containing protein</fullName>
    </recommendedName>
</protein>
<keyword evidence="1" id="KW-0378">Hydrolase</keyword>
<feature type="domain" description="PPM-type phosphatase" evidence="3">
    <location>
        <begin position="341"/>
        <end position="556"/>
    </location>
</feature>
<dbReference type="InterPro" id="IPR001932">
    <property type="entry name" value="PPM-type_phosphatase-like_dom"/>
</dbReference>
<dbReference type="Proteomes" id="UP000028058">
    <property type="component" value="Unassembled WGS sequence"/>
</dbReference>
<name>A0A3R7ENW7_9ACTN</name>
<dbReference type="OrthoDB" id="5241041at2"/>
<evidence type="ECO:0000313" key="5">
    <source>
        <dbReference type="Proteomes" id="UP000028058"/>
    </source>
</evidence>
<dbReference type="PANTHER" id="PTHR43156">
    <property type="entry name" value="STAGE II SPORULATION PROTEIN E-RELATED"/>
    <property type="match status" value="1"/>
</dbReference>
<dbReference type="GO" id="GO:0016791">
    <property type="term" value="F:phosphatase activity"/>
    <property type="evidence" value="ECO:0007669"/>
    <property type="project" value="TreeGrafter"/>
</dbReference>
<accession>A0A3R7ENW7</accession>
<dbReference type="Gene3D" id="3.30.450.40">
    <property type="match status" value="1"/>
</dbReference>
<dbReference type="InterPro" id="IPR029016">
    <property type="entry name" value="GAF-like_dom_sf"/>
</dbReference>
<dbReference type="Pfam" id="PF07228">
    <property type="entry name" value="SpoIIE"/>
    <property type="match status" value="1"/>
</dbReference>
<evidence type="ECO:0000313" key="4">
    <source>
        <dbReference type="EMBL" id="RKM93139.1"/>
    </source>
</evidence>
<dbReference type="InterPro" id="IPR036457">
    <property type="entry name" value="PPM-type-like_dom_sf"/>
</dbReference>
<organism evidence="4 5">
    <name type="scientific">Streptomyces xinghaiensis</name>
    <dbReference type="NCBI Taxonomy" id="1038928"/>
    <lineage>
        <taxon>Bacteria</taxon>
        <taxon>Bacillati</taxon>
        <taxon>Actinomycetota</taxon>
        <taxon>Actinomycetes</taxon>
        <taxon>Kitasatosporales</taxon>
        <taxon>Streptomycetaceae</taxon>
        <taxon>Streptomyces</taxon>
    </lineage>
</organism>